<dbReference type="EMBL" id="CP003065">
    <property type="protein sequence ID" value="AEV67391.1"/>
    <property type="molecule type" value="Genomic_DNA"/>
</dbReference>
<keyword evidence="3" id="KW-1185">Reference proteome</keyword>
<organism evidence="2 3">
    <name type="scientific">Acetivibrio clariflavus (strain DSM 19732 / NBRC 101661 / EBR45)</name>
    <name type="common">Clostridium clariflavum</name>
    <dbReference type="NCBI Taxonomy" id="720554"/>
    <lineage>
        <taxon>Bacteria</taxon>
        <taxon>Bacillati</taxon>
        <taxon>Bacillota</taxon>
        <taxon>Clostridia</taxon>
        <taxon>Eubacteriales</taxon>
        <taxon>Oscillospiraceae</taxon>
        <taxon>Acetivibrio</taxon>
    </lineage>
</organism>
<dbReference type="Pfam" id="PF12728">
    <property type="entry name" value="HTH_17"/>
    <property type="match status" value="1"/>
</dbReference>
<evidence type="ECO:0000313" key="3">
    <source>
        <dbReference type="Proteomes" id="UP000005435"/>
    </source>
</evidence>
<feature type="domain" description="Helix-turn-helix" evidence="1">
    <location>
        <begin position="20"/>
        <end position="56"/>
    </location>
</feature>
<dbReference type="InterPro" id="IPR041657">
    <property type="entry name" value="HTH_17"/>
</dbReference>
<reference evidence="2 3" key="2">
    <citation type="journal article" date="2012" name="Stand. Genomic Sci.">
        <title>Complete Genome Sequence of Clostridium clariflavum DSM 19732.</title>
        <authorList>
            <person name="Izquierdo J.A."/>
            <person name="Goodwin L."/>
            <person name="Davenport K.W."/>
            <person name="Teshima H."/>
            <person name="Bruce D."/>
            <person name="Detter C."/>
            <person name="Tapia R."/>
            <person name="Han S."/>
            <person name="Land M."/>
            <person name="Hauser L."/>
            <person name="Jeffries C.D."/>
            <person name="Han J."/>
            <person name="Pitluck S."/>
            <person name="Nolan M."/>
            <person name="Chen A."/>
            <person name="Huntemann M."/>
            <person name="Mavromatis K."/>
            <person name="Mikhailova N."/>
            <person name="Liolios K."/>
            <person name="Woyke T."/>
            <person name="Lynd L.R."/>
        </authorList>
    </citation>
    <scope>NUCLEOTIDE SEQUENCE [LARGE SCALE GENOMIC DNA]</scope>
    <source>
        <strain evidence="3">DSM 19732 / NBRC 101661 / EBR45</strain>
    </source>
</reference>
<proteinExistence type="predicted"/>
<dbReference type="Proteomes" id="UP000005435">
    <property type="component" value="Chromosome"/>
</dbReference>
<dbReference type="KEGG" id="ccl:Clocl_0686"/>
<evidence type="ECO:0000313" key="2">
    <source>
        <dbReference type="EMBL" id="AEV67391.1"/>
    </source>
</evidence>
<evidence type="ECO:0000259" key="1">
    <source>
        <dbReference type="Pfam" id="PF12728"/>
    </source>
</evidence>
<gene>
    <name evidence="2" type="ordered locus">Clocl_0686</name>
</gene>
<dbReference type="STRING" id="720554.Clocl_0686"/>
<sequence>MLDKSLFLSAKDLIEMGFGSKTTVYRLMNSPGFPAIKIGGRVFVTKKAFNLWLKKQLKQHDPGADECIV</sequence>
<accession>G8LUQ1</accession>
<name>G8LUQ1_ACECE</name>
<dbReference type="HOGENOM" id="CLU_2768481_0_0_9"/>
<reference evidence="3" key="1">
    <citation type="submission" date="2011-12" db="EMBL/GenBank/DDBJ databases">
        <title>Complete sequence of Clostridium clariflavum DSM 19732.</title>
        <authorList>
            <consortium name="US DOE Joint Genome Institute"/>
            <person name="Lucas S."/>
            <person name="Han J."/>
            <person name="Lapidus A."/>
            <person name="Cheng J.-F."/>
            <person name="Goodwin L."/>
            <person name="Pitluck S."/>
            <person name="Peters L."/>
            <person name="Teshima H."/>
            <person name="Detter J.C."/>
            <person name="Han C."/>
            <person name="Tapia R."/>
            <person name="Land M."/>
            <person name="Hauser L."/>
            <person name="Kyrpides N."/>
            <person name="Ivanova N."/>
            <person name="Pagani I."/>
            <person name="Kitzmiller T."/>
            <person name="Lynd L."/>
            <person name="Izquierdo J."/>
            <person name="Woyke T."/>
        </authorList>
    </citation>
    <scope>NUCLEOTIDE SEQUENCE [LARGE SCALE GENOMIC DNA]</scope>
    <source>
        <strain evidence="3">DSM 19732 / NBRC 101661 / EBR45</strain>
    </source>
</reference>
<protein>
    <recommendedName>
        <fullName evidence="1">Helix-turn-helix domain-containing protein</fullName>
    </recommendedName>
</protein>
<dbReference type="AlphaFoldDB" id="G8LUQ1"/>
<dbReference type="OrthoDB" id="9800833at2"/>
<dbReference type="RefSeq" id="WP_014254022.1">
    <property type="nucleotide sequence ID" value="NC_016627.1"/>
</dbReference>